<feature type="compositionally biased region" description="Low complexity" evidence="1">
    <location>
        <begin position="584"/>
        <end position="599"/>
    </location>
</feature>
<name>A0ABR2XLU2_9PEZI</name>
<organism evidence="2 3">
    <name type="scientific">Seiridium cardinale</name>
    <dbReference type="NCBI Taxonomy" id="138064"/>
    <lineage>
        <taxon>Eukaryota</taxon>
        <taxon>Fungi</taxon>
        <taxon>Dikarya</taxon>
        <taxon>Ascomycota</taxon>
        <taxon>Pezizomycotina</taxon>
        <taxon>Sordariomycetes</taxon>
        <taxon>Xylariomycetidae</taxon>
        <taxon>Amphisphaeriales</taxon>
        <taxon>Sporocadaceae</taxon>
        <taxon>Seiridium</taxon>
    </lineage>
</organism>
<keyword evidence="3" id="KW-1185">Reference proteome</keyword>
<sequence>MAADQPQVIEPYSARAGYLQATDWAIPYYSPYVSENDLKNYRMYSHVNCSYLSTPGRPPTLAALKKHAQSLAYLISTIAPSQGPGEINNAKSGDPSAKQFTAEEAFDWLNNLEEAYHSDDPGHHRPLNSLVNLAKSNSDTKGVEFSCPLECPRDRKSAKAEDEQLRLDRGATEEAYQDERQVKPFARHWNLLRHANECLEILDHEFSSTGGLLSILPTEHEAEAEQLDFAKNTLVGGWLLFAQQLVARMHDLEIDYANSLDLLAGEAIIPMQNLSVHGPDGRSGRELVFPQDRWVLANAGDDVMTYVHQILDRKQISEDHTLQAYRNSGVVGDTLWNEAMDSERGIVSVDLITRYYRIKGSASDRGPIFILPAFGDRPGTKHTRMMEDRPTVVSVIEPKDPLNSDSMSHLETKYRKKMADCPPVNQKDCDDLRDQVQKLTKELELEKEKSEQEKIKLSSLRDAASPNQVEAATRAAEATAKLNKEVEESKKREQDAIQRADDAEQWVKDLTTNKYSQISAAGRIPRDIDGHATEQALKALLNSLRKASDDNKRLKSNIATMQQNARTRLSARQQTGTSTGGAATGTAGAATTGAAATGGAATGGAATGGAATGGGTTGGAGGAASGSGTGAAP</sequence>
<feature type="region of interest" description="Disordered" evidence="1">
    <location>
        <begin position="562"/>
        <end position="633"/>
    </location>
</feature>
<feature type="region of interest" description="Disordered" evidence="1">
    <location>
        <begin position="445"/>
        <end position="468"/>
    </location>
</feature>
<dbReference type="Proteomes" id="UP001465668">
    <property type="component" value="Unassembled WGS sequence"/>
</dbReference>
<evidence type="ECO:0000256" key="1">
    <source>
        <dbReference type="SAM" id="MobiDB-lite"/>
    </source>
</evidence>
<dbReference type="EMBL" id="JARVKM010000039">
    <property type="protein sequence ID" value="KAK9774763.1"/>
    <property type="molecule type" value="Genomic_DNA"/>
</dbReference>
<feature type="compositionally biased region" description="Basic and acidic residues" evidence="1">
    <location>
        <begin position="445"/>
        <end position="456"/>
    </location>
</feature>
<feature type="compositionally biased region" description="Gly residues" evidence="1">
    <location>
        <begin position="600"/>
        <end position="633"/>
    </location>
</feature>
<feature type="compositionally biased region" description="Polar residues" evidence="1">
    <location>
        <begin position="562"/>
        <end position="574"/>
    </location>
</feature>
<comment type="caution">
    <text evidence="2">The sequence shown here is derived from an EMBL/GenBank/DDBJ whole genome shotgun (WGS) entry which is preliminary data.</text>
</comment>
<protein>
    <submittedName>
        <fullName evidence="2">Uncharacterized protein</fullName>
    </submittedName>
</protein>
<gene>
    <name evidence="2" type="ORF">SCAR479_08583</name>
</gene>
<evidence type="ECO:0000313" key="3">
    <source>
        <dbReference type="Proteomes" id="UP001465668"/>
    </source>
</evidence>
<accession>A0ABR2XLU2</accession>
<proteinExistence type="predicted"/>
<evidence type="ECO:0000313" key="2">
    <source>
        <dbReference type="EMBL" id="KAK9774763.1"/>
    </source>
</evidence>
<reference evidence="2 3" key="1">
    <citation type="submission" date="2024-02" db="EMBL/GenBank/DDBJ databases">
        <title>First draft genome assembly of two strains of Seiridium cardinale.</title>
        <authorList>
            <person name="Emiliani G."/>
            <person name="Scali E."/>
        </authorList>
    </citation>
    <scope>NUCLEOTIDE SEQUENCE [LARGE SCALE GENOMIC DNA]</scope>
    <source>
        <strain evidence="2 3">BM-138-000479</strain>
    </source>
</reference>